<protein>
    <submittedName>
        <fullName evidence="3">Glycosyltransferase</fullName>
        <ecNumber evidence="3">2.4.-.-</ecNumber>
    </submittedName>
</protein>
<proteinExistence type="predicted"/>
<comment type="caution">
    <text evidence="3">The sequence shown here is derived from an EMBL/GenBank/DDBJ whole genome shotgun (WGS) entry which is preliminary data.</text>
</comment>
<keyword evidence="1 3" id="KW-0328">Glycosyltransferase</keyword>
<dbReference type="Gene3D" id="3.40.50.2000">
    <property type="entry name" value="Glycogen Phosphorylase B"/>
    <property type="match status" value="2"/>
</dbReference>
<dbReference type="PANTHER" id="PTHR12526:SF629">
    <property type="entry name" value="TEICHURONIC ACID BIOSYNTHESIS GLYCOSYLTRANSFERASE TUAH-RELATED"/>
    <property type="match status" value="1"/>
</dbReference>
<evidence type="ECO:0000313" key="3">
    <source>
        <dbReference type="EMBL" id="MCT8971061.1"/>
    </source>
</evidence>
<dbReference type="AlphaFoldDB" id="A0AAW5QSH5"/>
<evidence type="ECO:0000313" key="4">
    <source>
        <dbReference type="Proteomes" id="UP001320898"/>
    </source>
</evidence>
<dbReference type="PANTHER" id="PTHR12526">
    <property type="entry name" value="GLYCOSYLTRANSFERASE"/>
    <property type="match status" value="1"/>
</dbReference>
<keyword evidence="4" id="KW-1185">Reference proteome</keyword>
<dbReference type="Proteomes" id="UP001320898">
    <property type="component" value="Unassembled WGS sequence"/>
</dbReference>
<organism evidence="3 4">
    <name type="scientific">Microbaculum marinisediminis</name>
    <dbReference type="NCBI Taxonomy" id="2931392"/>
    <lineage>
        <taxon>Bacteria</taxon>
        <taxon>Pseudomonadati</taxon>
        <taxon>Pseudomonadota</taxon>
        <taxon>Alphaproteobacteria</taxon>
        <taxon>Hyphomicrobiales</taxon>
        <taxon>Tepidamorphaceae</taxon>
        <taxon>Microbaculum</taxon>
    </lineage>
</organism>
<dbReference type="GO" id="GO:0016757">
    <property type="term" value="F:glycosyltransferase activity"/>
    <property type="evidence" value="ECO:0007669"/>
    <property type="project" value="UniProtKB-KW"/>
</dbReference>
<sequence>MMASAAVRRDLPLIVVCAGTSWGGIRGSDHHVATELTRYATVLWVDPPVTFLTPVRRRQEVGAVPWPRLRPGIPGLVRLTPTAIPGYTRPGINATTGFLVRTQIRWALDKLGAAPAAVMACSLDDVLTGWGPDVVCVLYGTDDYAAGADLMGLSRRALLRNEKRQLDNADVVVAISRVLYDRWSEMGANVHLIPNGVQVDAYRKLETVSPAPDVALPSPVAGLVGHLSARIDIGVLEAIAESDCSLLLVGPYSPTWEPERFAALIAKDRVKWVGRRPFDELPGYLRLMDVGLTPYADIPFNRASFPLKTLEYLAAGLPVVSSDLPATQWLASDLVRVASGPDEFVRAVREAAGEASNEDMSRRRRAFAETHSWQRRAEEIVAAIGLSPAVQTLRETH</sequence>
<gene>
    <name evidence="3" type="ORF">MUB46_04235</name>
</gene>
<keyword evidence="2 3" id="KW-0808">Transferase</keyword>
<dbReference type="EC" id="2.4.-.-" evidence="3"/>
<name>A0AAW5QSH5_9HYPH</name>
<accession>A0AAW5QSH5</accession>
<dbReference type="Pfam" id="PF13692">
    <property type="entry name" value="Glyco_trans_1_4"/>
    <property type="match status" value="1"/>
</dbReference>
<dbReference type="SUPFAM" id="SSF53756">
    <property type="entry name" value="UDP-Glycosyltransferase/glycogen phosphorylase"/>
    <property type="match status" value="1"/>
</dbReference>
<evidence type="ECO:0000256" key="2">
    <source>
        <dbReference type="ARBA" id="ARBA00022679"/>
    </source>
</evidence>
<dbReference type="RefSeq" id="WP_261614634.1">
    <property type="nucleotide sequence ID" value="NZ_JALIDZ010000002.1"/>
</dbReference>
<dbReference type="EMBL" id="JALIDZ010000002">
    <property type="protein sequence ID" value="MCT8971061.1"/>
    <property type="molecule type" value="Genomic_DNA"/>
</dbReference>
<evidence type="ECO:0000256" key="1">
    <source>
        <dbReference type="ARBA" id="ARBA00022676"/>
    </source>
</evidence>
<reference evidence="3 4" key="1">
    <citation type="submission" date="2022-04" db="EMBL/GenBank/DDBJ databases">
        <authorList>
            <person name="Ye Y.-Q."/>
            <person name="Du Z.-J."/>
        </authorList>
    </citation>
    <scope>NUCLEOTIDE SEQUENCE [LARGE SCALE GENOMIC DNA]</scope>
    <source>
        <strain evidence="3 4">A6E488</strain>
    </source>
</reference>